<protein>
    <submittedName>
        <fullName evidence="1">Uncharacterized protein</fullName>
    </submittedName>
</protein>
<dbReference type="AlphaFoldDB" id="A0A0S4KKC6"/>
<dbReference type="Proteomes" id="UP000051952">
    <property type="component" value="Unassembled WGS sequence"/>
</dbReference>
<dbReference type="EMBL" id="CYKH01001744">
    <property type="protein sequence ID" value="CUI15042.1"/>
    <property type="molecule type" value="Genomic_DNA"/>
</dbReference>
<gene>
    <name evidence="1" type="ORF">BSAL_21580</name>
</gene>
<name>A0A0S4KKC6_BODSA</name>
<keyword evidence="2" id="KW-1185">Reference proteome</keyword>
<organism evidence="1 2">
    <name type="scientific">Bodo saltans</name>
    <name type="common">Flagellated protozoan</name>
    <dbReference type="NCBI Taxonomy" id="75058"/>
    <lineage>
        <taxon>Eukaryota</taxon>
        <taxon>Discoba</taxon>
        <taxon>Euglenozoa</taxon>
        <taxon>Kinetoplastea</taxon>
        <taxon>Metakinetoplastina</taxon>
        <taxon>Eubodonida</taxon>
        <taxon>Bodonidae</taxon>
        <taxon>Bodo</taxon>
    </lineage>
</organism>
<reference evidence="2" key="1">
    <citation type="submission" date="2015-09" db="EMBL/GenBank/DDBJ databases">
        <authorList>
            <consortium name="Pathogen Informatics"/>
        </authorList>
    </citation>
    <scope>NUCLEOTIDE SEQUENCE [LARGE SCALE GENOMIC DNA]</scope>
    <source>
        <strain evidence="2">Lake Konstanz</strain>
    </source>
</reference>
<accession>A0A0S4KKC6</accession>
<evidence type="ECO:0000313" key="1">
    <source>
        <dbReference type="EMBL" id="CUI15042.1"/>
    </source>
</evidence>
<dbReference type="VEuPathDB" id="TriTrypDB:BSAL_21580"/>
<proteinExistence type="predicted"/>
<evidence type="ECO:0000313" key="2">
    <source>
        <dbReference type="Proteomes" id="UP000051952"/>
    </source>
</evidence>
<sequence length="128" mass="14306">MAAIMCDPNAGTLQPNYYNEVDTMCEWIVEYCLRNGLRIESQQVTDDVEEKFFSDTGKELTKTQANQRAALDARGVHSPMALINLAAEHIIDELHYLDTTQNSEGGRLLTENARKGGWSGNLPRPCAF</sequence>